<sequence length="307" mass="31976">MALIRKSDLYRIAAIAWGIVVFGFIILTISGNAQPFLSPEALPIDGPLQMIGVAVALIALGVFVILQLETRSWIKAGKEAGLSPNGAGIAKPALARNSALWSILPVGLEIMSKPDLVGTVDGREVRARTVARNVGGDGESGSNTARFTVVETDLVESTDRGLIVTAGSPPTTGMEDVPADLSNQMKTVGDIAVLGESERFAREAVTPRVQNALAETDTLEGVHAGKSADVFLETIKDSGGLAGSLVGAIETEFRERIPGGPETVGTDRKGVILDGADLEARARAVAAVADGFEKASEAVSDDQSFRS</sequence>
<dbReference type="RefSeq" id="WP_179261017.1">
    <property type="nucleotide sequence ID" value="NZ_CP058601.1"/>
</dbReference>
<evidence type="ECO:0000313" key="3">
    <source>
        <dbReference type="Proteomes" id="UP000509241"/>
    </source>
</evidence>
<accession>A0A7D5KXM5</accession>
<protein>
    <submittedName>
        <fullName evidence="2">Uncharacterized protein</fullName>
    </submittedName>
</protein>
<gene>
    <name evidence="2" type="ORF">HYG82_10630</name>
</gene>
<dbReference type="Proteomes" id="UP000509241">
    <property type="component" value="Chromosome"/>
</dbReference>
<evidence type="ECO:0000313" key="2">
    <source>
        <dbReference type="EMBL" id="QLG49282.1"/>
    </source>
</evidence>
<reference evidence="2 3" key="1">
    <citation type="submission" date="2020-07" db="EMBL/GenBank/DDBJ databases">
        <authorList>
            <person name="Cui H."/>
        </authorList>
    </citation>
    <scope>NUCLEOTIDE SEQUENCE [LARGE SCALE GENOMIC DNA]</scope>
    <source>
        <strain evidence="2 3">YPL8</strain>
    </source>
</reference>
<dbReference type="OrthoDB" id="384117at2157"/>
<dbReference type="EMBL" id="CP058601">
    <property type="protein sequence ID" value="QLG49282.1"/>
    <property type="molecule type" value="Genomic_DNA"/>
</dbReference>
<keyword evidence="1" id="KW-1133">Transmembrane helix</keyword>
<evidence type="ECO:0000256" key="1">
    <source>
        <dbReference type="SAM" id="Phobius"/>
    </source>
</evidence>
<organism evidence="2 3">
    <name type="scientific">Natrinema halophilum</name>
    <dbReference type="NCBI Taxonomy" id="1699371"/>
    <lineage>
        <taxon>Archaea</taxon>
        <taxon>Methanobacteriati</taxon>
        <taxon>Methanobacteriota</taxon>
        <taxon>Stenosarchaea group</taxon>
        <taxon>Halobacteria</taxon>
        <taxon>Halobacteriales</taxon>
        <taxon>Natrialbaceae</taxon>
        <taxon>Natrinema</taxon>
    </lineage>
</organism>
<dbReference type="GeneID" id="56033751"/>
<name>A0A7D5KXM5_9EURY</name>
<feature type="transmembrane region" description="Helical" evidence="1">
    <location>
        <begin position="12"/>
        <end position="30"/>
    </location>
</feature>
<proteinExistence type="predicted"/>
<keyword evidence="1" id="KW-0472">Membrane</keyword>
<feature type="transmembrane region" description="Helical" evidence="1">
    <location>
        <begin position="50"/>
        <end position="68"/>
    </location>
</feature>
<keyword evidence="3" id="KW-1185">Reference proteome</keyword>
<dbReference type="KEGG" id="haly:HYG82_10630"/>
<keyword evidence="1" id="KW-0812">Transmembrane</keyword>
<dbReference type="AlphaFoldDB" id="A0A7D5KXM5"/>